<dbReference type="SUPFAM" id="SSF53822">
    <property type="entry name" value="Periplasmic binding protein-like I"/>
    <property type="match status" value="1"/>
</dbReference>
<evidence type="ECO:0000313" key="5">
    <source>
        <dbReference type="EMBL" id="MFB9054196.1"/>
    </source>
</evidence>
<name>A0ABV5F422_9FLAO</name>
<dbReference type="CDD" id="cd01392">
    <property type="entry name" value="HTH_LacI"/>
    <property type="match status" value="1"/>
</dbReference>
<sequence length="360" mass="40839">MIRIKDIAKEANVSEGTVDRVLHNRGGVSSKTEAKIRKILERRNYSINPVASALAMKNKHNIAVLIPEYNETDSFWKSPYLGVLKASDEVKNIGIQVNYFKFNQYAPTSYLESFEALLKTQPTAVIFAPTFLNETQKIAKQLEAVDIPYLFLNIDIEGFNNLTYIGQDSYTSGYIAGKLMHLGMEKDSKILIIQSRENSGDNNAISKRIHGFNDFFKDHTPDTTPVNLKIENLNDISKTQQNIKTCLDSHELITGIFIPSSRTSVIVDCLNQTDYKGFKIIGFDNTPQNVDCLKNDDMSFLISQKPFEQGYESIRVMSDYLLKSKVPNDKVYLPIDILIKENVVYNDMNQLMFENAISES</sequence>
<dbReference type="PROSITE" id="PS00356">
    <property type="entry name" value="HTH_LACI_1"/>
    <property type="match status" value="1"/>
</dbReference>
<evidence type="ECO:0000256" key="2">
    <source>
        <dbReference type="ARBA" id="ARBA00023125"/>
    </source>
</evidence>
<dbReference type="PANTHER" id="PTHR30146:SF144">
    <property type="entry name" value="LACI-FAMILY TRANSCRIPTION REGULATOR"/>
    <property type="match status" value="1"/>
</dbReference>
<gene>
    <name evidence="5" type="ORF">ACFFVB_13995</name>
</gene>
<feature type="domain" description="HTH lacI-type" evidence="4">
    <location>
        <begin position="2"/>
        <end position="56"/>
    </location>
</feature>
<dbReference type="Pfam" id="PF13407">
    <property type="entry name" value="Peripla_BP_4"/>
    <property type="match status" value="1"/>
</dbReference>
<comment type="caution">
    <text evidence="5">The sequence shown here is derived from an EMBL/GenBank/DDBJ whole genome shotgun (WGS) entry which is preliminary data.</text>
</comment>
<keyword evidence="6" id="KW-1185">Reference proteome</keyword>
<dbReference type="InterPro" id="IPR010982">
    <property type="entry name" value="Lambda_DNA-bd_dom_sf"/>
</dbReference>
<reference evidence="5 6" key="1">
    <citation type="submission" date="2024-09" db="EMBL/GenBank/DDBJ databases">
        <authorList>
            <person name="Sun Q."/>
            <person name="Mori K."/>
        </authorList>
    </citation>
    <scope>NUCLEOTIDE SEQUENCE [LARGE SCALE GENOMIC DNA]</scope>
    <source>
        <strain evidence="5 6">CECT 8286</strain>
    </source>
</reference>
<protein>
    <submittedName>
        <fullName evidence="5">Substrate-binding domain-containing protein</fullName>
    </submittedName>
</protein>
<proteinExistence type="predicted"/>
<dbReference type="PANTHER" id="PTHR30146">
    <property type="entry name" value="LACI-RELATED TRANSCRIPTIONAL REPRESSOR"/>
    <property type="match status" value="1"/>
</dbReference>
<dbReference type="PROSITE" id="PS50932">
    <property type="entry name" value="HTH_LACI_2"/>
    <property type="match status" value="1"/>
</dbReference>
<dbReference type="EMBL" id="JBHMEZ010000012">
    <property type="protein sequence ID" value="MFB9054196.1"/>
    <property type="molecule type" value="Genomic_DNA"/>
</dbReference>
<dbReference type="RefSeq" id="WP_382383665.1">
    <property type="nucleotide sequence ID" value="NZ_JBHMEZ010000012.1"/>
</dbReference>
<keyword evidence="2" id="KW-0238">DNA-binding</keyword>
<dbReference type="InterPro" id="IPR025997">
    <property type="entry name" value="SBP_2_dom"/>
</dbReference>
<dbReference type="SMART" id="SM00354">
    <property type="entry name" value="HTH_LACI"/>
    <property type="match status" value="1"/>
</dbReference>
<dbReference type="InterPro" id="IPR000843">
    <property type="entry name" value="HTH_LacI"/>
</dbReference>
<dbReference type="Gene3D" id="1.10.260.40">
    <property type="entry name" value="lambda repressor-like DNA-binding domains"/>
    <property type="match status" value="1"/>
</dbReference>
<evidence type="ECO:0000259" key="4">
    <source>
        <dbReference type="PROSITE" id="PS50932"/>
    </source>
</evidence>
<dbReference type="Gene3D" id="3.40.50.2300">
    <property type="match status" value="2"/>
</dbReference>
<organism evidence="5 6">
    <name type="scientific">Formosa undariae</name>
    <dbReference type="NCBI Taxonomy" id="1325436"/>
    <lineage>
        <taxon>Bacteria</taxon>
        <taxon>Pseudomonadati</taxon>
        <taxon>Bacteroidota</taxon>
        <taxon>Flavobacteriia</taxon>
        <taxon>Flavobacteriales</taxon>
        <taxon>Flavobacteriaceae</taxon>
        <taxon>Formosa</taxon>
    </lineage>
</organism>
<evidence type="ECO:0000256" key="1">
    <source>
        <dbReference type="ARBA" id="ARBA00023015"/>
    </source>
</evidence>
<keyword evidence="1" id="KW-0805">Transcription regulation</keyword>
<dbReference type="SUPFAM" id="SSF47413">
    <property type="entry name" value="lambda repressor-like DNA-binding domains"/>
    <property type="match status" value="1"/>
</dbReference>
<dbReference type="InterPro" id="IPR028082">
    <property type="entry name" value="Peripla_BP_I"/>
</dbReference>
<dbReference type="Pfam" id="PF00356">
    <property type="entry name" value="LacI"/>
    <property type="match status" value="1"/>
</dbReference>
<keyword evidence="3" id="KW-0804">Transcription</keyword>
<evidence type="ECO:0000313" key="6">
    <source>
        <dbReference type="Proteomes" id="UP001589605"/>
    </source>
</evidence>
<dbReference type="Proteomes" id="UP001589605">
    <property type="component" value="Unassembled WGS sequence"/>
</dbReference>
<evidence type="ECO:0000256" key="3">
    <source>
        <dbReference type="ARBA" id="ARBA00023163"/>
    </source>
</evidence>
<accession>A0ABV5F422</accession>